<dbReference type="Proteomes" id="UP000231419">
    <property type="component" value="Segment"/>
</dbReference>
<evidence type="ECO:0000313" key="1">
    <source>
        <dbReference type="EMBL" id="ASZ74938.1"/>
    </source>
</evidence>
<reference evidence="2" key="1">
    <citation type="submission" date="2017-08" db="EMBL/GenBank/DDBJ databases">
        <authorList>
            <person name="de Groot N.N."/>
        </authorList>
    </citation>
    <scope>NUCLEOTIDE SEQUENCE [LARGE SCALE GENOMIC DNA]</scope>
</reference>
<proteinExistence type="predicted"/>
<sequence>MAIQFKRLGKVRPSAGSHFPYTQTNVHYFIIENGVPAPIFVDRQFVKDIKSSDPDIYAVWPGKYTSNMFAIDKLELAKAFI</sequence>
<evidence type="ECO:0000313" key="2">
    <source>
        <dbReference type="Proteomes" id="UP000231419"/>
    </source>
</evidence>
<name>A0A2D0ZNJ2_9CAUD</name>
<dbReference type="EMBL" id="MF668286">
    <property type="protein sequence ID" value="ASZ74938.1"/>
    <property type="molecule type" value="Genomic_DNA"/>
</dbReference>
<organism evidence="1 2">
    <name type="scientific">Rhodococcus phage Trina</name>
    <dbReference type="NCBI Taxonomy" id="2027905"/>
    <lineage>
        <taxon>Viruses</taxon>
        <taxon>Duplodnaviria</taxon>
        <taxon>Heunggongvirae</taxon>
        <taxon>Uroviricota</taxon>
        <taxon>Caudoviricetes</taxon>
        <taxon>Trinavirus</taxon>
        <taxon>Trinavirus trina</taxon>
    </lineage>
</organism>
<keyword evidence="2" id="KW-1185">Reference proteome</keyword>
<gene>
    <name evidence="1" type="ORF">SEA_TRINA_130</name>
</gene>
<accession>A0A2D0ZNJ2</accession>
<protein>
    <submittedName>
        <fullName evidence="1">Uncharacterized protein</fullName>
    </submittedName>
</protein>